<dbReference type="Proteomes" id="UP001054252">
    <property type="component" value="Unassembled WGS sequence"/>
</dbReference>
<proteinExistence type="predicted"/>
<dbReference type="AlphaFoldDB" id="A0AAV5JGF3"/>
<accession>A0AAV5JGF3</accession>
<evidence type="ECO:0000256" key="1">
    <source>
        <dbReference type="SAM" id="MobiDB-lite"/>
    </source>
</evidence>
<evidence type="ECO:0000313" key="3">
    <source>
        <dbReference type="EMBL" id="GKV11551.1"/>
    </source>
</evidence>
<name>A0AAV5JGF3_9ROSI</name>
<protein>
    <submittedName>
        <fullName evidence="3">Uncharacterized protein</fullName>
    </submittedName>
</protein>
<feature type="region of interest" description="Disordered" evidence="1">
    <location>
        <begin position="381"/>
        <end position="435"/>
    </location>
</feature>
<keyword evidence="2" id="KW-0812">Transmembrane</keyword>
<organism evidence="3 4">
    <name type="scientific">Rubroshorea leprosula</name>
    <dbReference type="NCBI Taxonomy" id="152421"/>
    <lineage>
        <taxon>Eukaryota</taxon>
        <taxon>Viridiplantae</taxon>
        <taxon>Streptophyta</taxon>
        <taxon>Embryophyta</taxon>
        <taxon>Tracheophyta</taxon>
        <taxon>Spermatophyta</taxon>
        <taxon>Magnoliopsida</taxon>
        <taxon>eudicotyledons</taxon>
        <taxon>Gunneridae</taxon>
        <taxon>Pentapetalae</taxon>
        <taxon>rosids</taxon>
        <taxon>malvids</taxon>
        <taxon>Malvales</taxon>
        <taxon>Dipterocarpaceae</taxon>
        <taxon>Rubroshorea</taxon>
    </lineage>
</organism>
<keyword evidence="4" id="KW-1185">Reference proteome</keyword>
<reference evidence="3 4" key="1">
    <citation type="journal article" date="2021" name="Commun. Biol.">
        <title>The genome of Shorea leprosula (Dipterocarpaceae) highlights the ecological relevance of drought in aseasonal tropical rainforests.</title>
        <authorList>
            <person name="Ng K.K.S."/>
            <person name="Kobayashi M.J."/>
            <person name="Fawcett J.A."/>
            <person name="Hatakeyama M."/>
            <person name="Paape T."/>
            <person name="Ng C.H."/>
            <person name="Ang C.C."/>
            <person name="Tnah L.H."/>
            <person name="Lee C.T."/>
            <person name="Nishiyama T."/>
            <person name="Sese J."/>
            <person name="O'Brien M.J."/>
            <person name="Copetti D."/>
            <person name="Mohd Noor M.I."/>
            <person name="Ong R.C."/>
            <person name="Putra M."/>
            <person name="Sireger I.Z."/>
            <person name="Indrioko S."/>
            <person name="Kosugi Y."/>
            <person name="Izuno A."/>
            <person name="Isagi Y."/>
            <person name="Lee S.L."/>
            <person name="Shimizu K.K."/>
        </authorList>
    </citation>
    <scope>NUCLEOTIDE SEQUENCE [LARGE SCALE GENOMIC DNA]</scope>
    <source>
        <strain evidence="3">214</strain>
    </source>
</reference>
<sequence length="451" mass="50775">MAKCIPLAICLAKGMRLLLAPLMLGMLYHMLDLLHFDEILGVSYYIIESHVCLFLLQMFSRGKISPISLWTCYHRESIEGKSHGEVQFYQWNNSASLLLDKEKKDAGGDHSIMLPRLTWRGTWSLECYCLERVVRQFNYDQDIPPTPFSNKTNWNKAMQPYIDEATTAMWSGGKTTDNGCPFVCPFMAWRRKNMAKAGLLVKNLGRKQLAMLELKVLKSVPYFGTFLMALQVKLVKLLLQRNQLWARGKVLFIHPKSTAFNEGLGPIPIHGDDKVLSKFEKAKRVEPLAVNMEEALANLEVHQRIMDSEIVVLYPSQLSRVKKAKGKRGVKVSYGTPKMAKKLEIAGTQLKAMILKGKVKAVVGASEEKGKVVIEEISFDSSDSSNDKLSDKDVSKSKVNADKPSMSSMKKVASLNEVEHNDEPSSAPTKSGKDDDFIVRLLKNLEEMNED</sequence>
<comment type="caution">
    <text evidence="3">The sequence shown here is derived from an EMBL/GenBank/DDBJ whole genome shotgun (WGS) entry which is preliminary data.</text>
</comment>
<evidence type="ECO:0000313" key="4">
    <source>
        <dbReference type="Proteomes" id="UP001054252"/>
    </source>
</evidence>
<gene>
    <name evidence="3" type="ORF">SLEP1_g22799</name>
</gene>
<dbReference type="EMBL" id="BPVZ01000034">
    <property type="protein sequence ID" value="GKV11551.1"/>
    <property type="molecule type" value="Genomic_DNA"/>
</dbReference>
<evidence type="ECO:0000256" key="2">
    <source>
        <dbReference type="SAM" id="Phobius"/>
    </source>
</evidence>
<keyword evidence="2" id="KW-0472">Membrane</keyword>
<keyword evidence="2" id="KW-1133">Transmembrane helix</keyword>
<feature type="transmembrane region" description="Helical" evidence="2">
    <location>
        <begin position="7"/>
        <end position="30"/>
    </location>
</feature>
<feature type="compositionally biased region" description="Basic and acidic residues" evidence="1">
    <location>
        <begin position="385"/>
        <end position="401"/>
    </location>
</feature>